<comment type="caution">
    <text evidence="1">The sequence shown here is derived from an EMBL/GenBank/DDBJ whole genome shotgun (WGS) entry which is preliminary data.</text>
</comment>
<sequence length="77" mass="9012">ANMAKYLKKHLGVEPYQYKRDYWNNPKFAALRKAIIDNTVEYPEFEGSEHHDILSTTFCLSIFHKAPSKNPKLTDKI</sequence>
<gene>
    <name evidence="1" type="ORF">GKC34_14920</name>
</gene>
<evidence type="ECO:0000313" key="2">
    <source>
        <dbReference type="Proteomes" id="UP000437575"/>
    </source>
</evidence>
<name>A0A6A8LXR6_9LACO</name>
<feature type="non-terminal residue" evidence="1">
    <location>
        <position position="1"/>
    </location>
</feature>
<dbReference type="AlphaFoldDB" id="A0A6A8LXR6"/>
<organism evidence="1 2">
    <name type="scientific">Ligilactobacillus salivarius</name>
    <dbReference type="NCBI Taxonomy" id="1624"/>
    <lineage>
        <taxon>Bacteria</taxon>
        <taxon>Bacillati</taxon>
        <taxon>Bacillota</taxon>
        <taxon>Bacilli</taxon>
        <taxon>Lactobacillales</taxon>
        <taxon>Lactobacillaceae</taxon>
        <taxon>Ligilactobacillus</taxon>
    </lineage>
</organism>
<reference evidence="1 2" key="1">
    <citation type="submission" date="2019-11" db="EMBL/GenBank/DDBJ databases">
        <title>Draft Genome Sequence of Plant Growth-Promoting Rhizosphere-Associated Bacteria.</title>
        <authorList>
            <person name="Vasilyev I.Y."/>
            <person name="Radchenko V."/>
            <person name="Ilnitskaya E.V."/>
        </authorList>
    </citation>
    <scope>NUCLEOTIDE SEQUENCE [LARGE SCALE GENOMIC DNA]</scope>
    <source>
        <strain evidence="1 2">VRA_1sq_f</strain>
    </source>
</reference>
<dbReference type="EMBL" id="WKKZ01001578">
    <property type="protein sequence ID" value="MSE06960.1"/>
    <property type="molecule type" value="Genomic_DNA"/>
</dbReference>
<evidence type="ECO:0000313" key="1">
    <source>
        <dbReference type="EMBL" id="MSE06960.1"/>
    </source>
</evidence>
<proteinExistence type="predicted"/>
<dbReference type="Proteomes" id="UP000437575">
    <property type="component" value="Unassembled WGS sequence"/>
</dbReference>
<protein>
    <submittedName>
        <fullName evidence="1">Uncharacterized protein</fullName>
    </submittedName>
</protein>
<accession>A0A6A8LXR6</accession>
<feature type="non-terminal residue" evidence="1">
    <location>
        <position position="77"/>
    </location>
</feature>